<reference evidence="1" key="1">
    <citation type="submission" date="2014-09" db="EMBL/GenBank/DDBJ databases">
        <authorList>
            <person name="Magalhaes I.L.F."/>
            <person name="Oliveira U."/>
            <person name="Santos F.R."/>
            <person name="Vidigal T.H.D.A."/>
            <person name="Brescovit A.D."/>
            <person name="Santos A.J."/>
        </authorList>
    </citation>
    <scope>NUCLEOTIDE SEQUENCE</scope>
    <source>
        <tissue evidence="1">Shoot tissue taken approximately 20 cm above the soil surface</tissue>
    </source>
</reference>
<evidence type="ECO:0000313" key="1">
    <source>
        <dbReference type="EMBL" id="JAD67209.1"/>
    </source>
</evidence>
<proteinExistence type="predicted"/>
<accession>A0A0A9BT57</accession>
<protein>
    <submittedName>
        <fullName evidence="1">Uncharacterized protein</fullName>
    </submittedName>
</protein>
<dbReference type="EMBL" id="GBRH01230686">
    <property type="protein sequence ID" value="JAD67209.1"/>
    <property type="molecule type" value="Transcribed_RNA"/>
</dbReference>
<name>A0A0A9BT57_ARUDO</name>
<organism evidence="1">
    <name type="scientific">Arundo donax</name>
    <name type="common">Giant reed</name>
    <name type="synonym">Donax arundinaceus</name>
    <dbReference type="NCBI Taxonomy" id="35708"/>
    <lineage>
        <taxon>Eukaryota</taxon>
        <taxon>Viridiplantae</taxon>
        <taxon>Streptophyta</taxon>
        <taxon>Embryophyta</taxon>
        <taxon>Tracheophyta</taxon>
        <taxon>Spermatophyta</taxon>
        <taxon>Magnoliopsida</taxon>
        <taxon>Liliopsida</taxon>
        <taxon>Poales</taxon>
        <taxon>Poaceae</taxon>
        <taxon>PACMAD clade</taxon>
        <taxon>Arundinoideae</taxon>
        <taxon>Arundineae</taxon>
        <taxon>Arundo</taxon>
    </lineage>
</organism>
<sequence length="15" mass="1644">MSMSNSCPFNAMNLP</sequence>
<reference evidence="1" key="2">
    <citation type="journal article" date="2015" name="Data Brief">
        <title>Shoot transcriptome of the giant reed, Arundo donax.</title>
        <authorList>
            <person name="Barrero R.A."/>
            <person name="Guerrero F.D."/>
            <person name="Moolhuijzen P."/>
            <person name="Goolsby J.A."/>
            <person name="Tidwell J."/>
            <person name="Bellgard S.E."/>
            <person name="Bellgard M.I."/>
        </authorList>
    </citation>
    <scope>NUCLEOTIDE SEQUENCE</scope>
    <source>
        <tissue evidence="1">Shoot tissue taken approximately 20 cm above the soil surface</tissue>
    </source>
</reference>